<dbReference type="GO" id="GO:0005737">
    <property type="term" value="C:cytoplasm"/>
    <property type="evidence" value="ECO:0007669"/>
    <property type="project" value="InterPro"/>
</dbReference>
<dbReference type="CDD" id="cd16433">
    <property type="entry name" value="CheB"/>
    <property type="match status" value="1"/>
</dbReference>
<sequence>MREFRVIVIGCSAGGLQAMMQIVPELPKEFPIPIILVQHRAKEPKDLLEEVLQHKTKLNVKQADEKEKILPGYLYIAPPDYHLLIEQDETFSLSSDEPVQYSRPSIDVLFESAASVYGAGLLGIILTGANQDGTYGLKAIKSKNGYTISQNPKEAAFQLMPESAIASNAVDQVLKLQEIKQFLINLTSDV</sequence>
<evidence type="ECO:0000313" key="7">
    <source>
        <dbReference type="Proteomes" id="UP000186026"/>
    </source>
</evidence>
<evidence type="ECO:0000313" key="6">
    <source>
        <dbReference type="EMBL" id="SIS95204.1"/>
    </source>
</evidence>
<evidence type="ECO:0000256" key="3">
    <source>
        <dbReference type="ARBA" id="ARBA00048267"/>
    </source>
</evidence>
<feature type="active site" evidence="4">
    <location>
        <position position="12"/>
    </location>
</feature>
<feature type="domain" description="CheB-type methylesterase" evidence="5">
    <location>
        <begin position="1"/>
        <end position="190"/>
    </location>
</feature>
<dbReference type="AlphaFoldDB" id="A0A1N7NA23"/>
<dbReference type="OrthoDB" id="1524092at2"/>
<proteinExistence type="predicted"/>
<evidence type="ECO:0000256" key="4">
    <source>
        <dbReference type="PROSITE-ProRule" id="PRU00050"/>
    </source>
</evidence>
<dbReference type="Pfam" id="PF01339">
    <property type="entry name" value="CheB_methylest"/>
    <property type="match status" value="1"/>
</dbReference>
<name>A0A1N7NA23_9BACT</name>
<keyword evidence="7" id="KW-1185">Reference proteome</keyword>
<comment type="catalytic activity">
    <reaction evidence="3">
        <text>[protein]-L-glutamate 5-O-methyl ester + H2O = L-glutamyl-[protein] + methanol + H(+)</text>
        <dbReference type="Rhea" id="RHEA:23236"/>
        <dbReference type="Rhea" id="RHEA-COMP:10208"/>
        <dbReference type="Rhea" id="RHEA-COMP:10311"/>
        <dbReference type="ChEBI" id="CHEBI:15377"/>
        <dbReference type="ChEBI" id="CHEBI:15378"/>
        <dbReference type="ChEBI" id="CHEBI:17790"/>
        <dbReference type="ChEBI" id="CHEBI:29973"/>
        <dbReference type="ChEBI" id="CHEBI:82795"/>
        <dbReference type="EC" id="3.1.1.61"/>
    </reaction>
</comment>
<feature type="active site" evidence="4">
    <location>
        <position position="39"/>
    </location>
</feature>
<dbReference type="SUPFAM" id="SSF52738">
    <property type="entry name" value="Methylesterase CheB, C-terminal domain"/>
    <property type="match status" value="1"/>
</dbReference>
<protein>
    <recommendedName>
        <fullName evidence="2">protein-glutamate methylesterase</fullName>
        <ecNumber evidence="2">3.1.1.61</ecNumber>
    </recommendedName>
</protein>
<evidence type="ECO:0000259" key="5">
    <source>
        <dbReference type="PROSITE" id="PS50122"/>
    </source>
</evidence>
<dbReference type="RefSeq" id="WP_076501477.1">
    <property type="nucleotide sequence ID" value="NZ_FTOP01000009.1"/>
</dbReference>
<dbReference type="GO" id="GO:0000156">
    <property type="term" value="F:phosphorelay response regulator activity"/>
    <property type="evidence" value="ECO:0007669"/>
    <property type="project" value="InterPro"/>
</dbReference>
<dbReference type="Gene3D" id="3.40.50.180">
    <property type="entry name" value="Methylesterase CheB, C-terminal domain"/>
    <property type="match status" value="1"/>
</dbReference>
<keyword evidence="1 4" id="KW-0378">Hydrolase</keyword>
<dbReference type="InterPro" id="IPR035909">
    <property type="entry name" value="CheB_C"/>
</dbReference>
<dbReference type="PANTHER" id="PTHR42872">
    <property type="entry name" value="PROTEIN-GLUTAMATE METHYLESTERASE/PROTEIN-GLUTAMINE GLUTAMINASE"/>
    <property type="match status" value="1"/>
</dbReference>
<dbReference type="Proteomes" id="UP000186026">
    <property type="component" value="Unassembled WGS sequence"/>
</dbReference>
<dbReference type="GO" id="GO:0006935">
    <property type="term" value="P:chemotaxis"/>
    <property type="evidence" value="ECO:0007669"/>
    <property type="project" value="UniProtKB-UniRule"/>
</dbReference>
<dbReference type="PROSITE" id="PS50122">
    <property type="entry name" value="CHEB"/>
    <property type="match status" value="1"/>
</dbReference>
<dbReference type="GO" id="GO:0008984">
    <property type="term" value="F:protein-glutamate methylesterase activity"/>
    <property type="evidence" value="ECO:0007669"/>
    <property type="project" value="UniProtKB-EC"/>
</dbReference>
<evidence type="ECO:0000256" key="2">
    <source>
        <dbReference type="ARBA" id="ARBA00039140"/>
    </source>
</evidence>
<accession>A0A1N7NA23</accession>
<organism evidence="6 7">
    <name type="scientific">Belliella pelovolcani</name>
    <dbReference type="NCBI Taxonomy" id="529505"/>
    <lineage>
        <taxon>Bacteria</taxon>
        <taxon>Pseudomonadati</taxon>
        <taxon>Bacteroidota</taxon>
        <taxon>Cytophagia</taxon>
        <taxon>Cytophagales</taxon>
        <taxon>Cyclobacteriaceae</taxon>
        <taxon>Belliella</taxon>
    </lineage>
</organism>
<keyword evidence="4" id="KW-0145">Chemotaxis</keyword>
<dbReference type="STRING" id="529505.SAMN05421761_10912"/>
<dbReference type="PANTHER" id="PTHR42872:SF3">
    <property type="entry name" value="PROTEIN-GLUTAMATE METHYLESTERASE_PROTEIN-GLUTAMINE GLUTAMINASE 1"/>
    <property type="match status" value="1"/>
</dbReference>
<evidence type="ECO:0000256" key="1">
    <source>
        <dbReference type="ARBA" id="ARBA00022801"/>
    </source>
</evidence>
<dbReference type="InterPro" id="IPR000673">
    <property type="entry name" value="Sig_transdc_resp-reg_Me-estase"/>
</dbReference>
<feature type="active site" evidence="4">
    <location>
        <position position="132"/>
    </location>
</feature>
<gene>
    <name evidence="6" type="ORF">SAMN05421761_10912</name>
</gene>
<reference evidence="7" key="1">
    <citation type="submission" date="2017-01" db="EMBL/GenBank/DDBJ databases">
        <authorList>
            <person name="Varghese N."/>
            <person name="Submissions S."/>
        </authorList>
    </citation>
    <scope>NUCLEOTIDE SEQUENCE [LARGE SCALE GENOMIC DNA]</scope>
    <source>
        <strain evidence="7">DSM 46698</strain>
    </source>
</reference>
<dbReference type="EMBL" id="FTOP01000009">
    <property type="protein sequence ID" value="SIS95204.1"/>
    <property type="molecule type" value="Genomic_DNA"/>
</dbReference>
<dbReference type="EC" id="3.1.1.61" evidence="2"/>